<sequence>MNAGAPSTDWHRCARTCRFLAVSFAAQLLVAIGLLHPAAGQEQAATEAPAKTQQDQQYGSVEERRIMESLQAGGASPFARERDELDNKKKELKRLESEVDKKIEQLNQLRVRIEKLLEQKDAEEQKRTLELAKMYEKMTADKAAMVLGTVDQELAISILAKMKTKSAAKILSNMERDKAAKLTTAFSTLDTR</sequence>
<dbReference type="RefSeq" id="WP_015724908.1">
    <property type="nucleotide sequence ID" value="NC_014972.1"/>
</dbReference>
<dbReference type="Proteomes" id="UP000006365">
    <property type="component" value="Chromosome"/>
</dbReference>
<dbReference type="KEGG" id="dpr:Despr_2226"/>
<gene>
    <name evidence="3" type="ordered locus">Despr_2226</name>
</gene>
<protein>
    <recommendedName>
        <fullName evidence="2">Magnesium transporter MgtE intracellular domain-containing protein</fullName>
    </recommendedName>
</protein>
<feature type="coiled-coil region" evidence="1">
    <location>
        <begin position="78"/>
        <end position="126"/>
    </location>
</feature>
<evidence type="ECO:0000256" key="1">
    <source>
        <dbReference type="SAM" id="Coils"/>
    </source>
</evidence>
<reference evidence="3 4" key="1">
    <citation type="journal article" date="2011" name="Stand. Genomic Sci.">
        <title>Complete genome sequence of Desulfobulbus propionicus type strain (1pr3).</title>
        <authorList>
            <person name="Pagani I."/>
            <person name="Lapidus A."/>
            <person name="Nolan M."/>
            <person name="Lucas S."/>
            <person name="Hammon N."/>
            <person name="Deshpande S."/>
            <person name="Cheng J.F."/>
            <person name="Chertkov O."/>
            <person name="Davenport K."/>
            <person name="Tapia R."/>
            <person name="Han C."/>
            <person name="Goodwin L."/>
            <person name="Pitluck S."/>
            <person name="Liolios K."/>
            <person name="Mavromatis K."/>
            <person name="Ivanova N."/>
            <person name="Mikhailova N."/>
            <person name="Pati A."/>
            <person name="Chen A."/>
            <person name="Palaniappan K."/>
            <person name="Land M."/>
            <person name="Hauser L."/>
            <person name="Chang Y.J."/>
            <person name="Jeffries C.D."/>
            <person name="Detter J.C."/>
            <person name="Brambilla E."/>
            <person name="Kannan K.P."/>
            <person name="Djao O.D."/>
            <person name="Rohde M."/>
            <person name="Pukall R."/>
            <person name="Spring S."/>
            <person name="Goker M."/>
            <person name="Sikorski J."/>
            <person name="Woyke T."/>
            <person name="Bristow J."/>
            <person name="Eisen J.A."/>
            <person name="Markowitz V."/>
            <person name="Hugenholtz P."/>
            <person name="Kyrpides N.C."/>
            <person name="Klenk H.P."/>
        </authorList>
    </citation>
    <scope>NUCLEOTIDE SEQUENCE [LARGE SCALE GENOMIC DNA]</scope>
    <source>
        <strain evidence="4">ATCC 33891 / DSM 2032 / 1pr3</strain>
    </source>
</reference>
<accession>A0A7U3YN19</accession>
<dbReference type="InterPro" id="IPR006668">
    <property type="entry name" value="Mg_transptr_MgtE_intracell_dom"/>
</dbReference>
<dbReference type="Pfam" id="PF03448">
    <property type="entry name" value="MgtE_N"/>
    <property type="match status" value="1"/>
</dbReference>
<keyword evidence="4" id="KW-1185">Reference proteome</keyword>
<evidence type="ECO:0000259" key="2">
    <source>
        <dbReference type="Pfam" id="PF03448"/>
    </source>
</evidence>
<feature type="domain" description="Magnesium transporter MgtE intracellular" evidence="2">
    <location>
        <begin position="130"/>
        <end position="183"/>
    </location>
</feature>
<keyword evidence="1" id="KW-0175">Coiled coil</keyword>
<proteinExistence type="predicted"/>
<dbReference type="AlphaFoldDB" id="A0A7U3YN19"/>
<dbReference type="SUPFAM" id="SSF158791">
    <property type="entry name" value="MgtE N-terminal domain-like"/>
    <property type="match status" value="1"/>
</dbReference>
<evidence type="ECO:0000313" key="4">
    <source>
        <dbReference type="Proteomes" id="UP000006365"/>
    </source>
</evidence>
<evidence type="ECO:0000313" key="3">
    <source>
        <dbReference type="EMBL" id="ADW18370.1"/>
    </source>
</evidence>
<organism evidence="3 4">
    <name type="scientific">Desulfobulbus propionicus (strain ATCC 33891 / DSM 2032 / VKM B-1956 / 1pr3)</name>
    <dbReference type="NCBI Taxonomy" id="577650"/>
    <lineage>
        <taxon>Bacteria</taxon>
        <taxon>Pseudomonadati</taxon>
        <taxon>Thermodesulfobacteriota</taxon>
        <taxon>Desulfobulbia</taxon>
        <taxon>Desulfobulbales</taxon>
        <taxon>Desulfobulbaceae</taxon>
        <taxon>Desulfobulbus</taxon>
    </lineage>
</organism>
<name>A0A7U3YN19_DESPD</name>
<dbReference type="EMBL" id="CP002364">
    <property type="protein sequence ID" value="ADW18370.1"/>
    <property type="molecule type" value="Genomic_DNA"/>
</dbReference>